<dbReference type="GO" id="GO:0008170">
    <property type="term" value="F:N-methyltransferase activity"/>
    <property type="evidence" value="ECO:0007669"/>
    <property type="project" value="UniProtKB-ARBA"/>
</dbReference>
<dbReference type="PANTHER" id="PTHR46165:SF2">
    <property type="entry name" value="SET AND MYND DOMAIN-CONTAINING PROTEIN 4"/>
    <property type="match status" value="1"/>
</dbReference>
<dbReference type="Pfam" id="PF01753">
    <property type="entry name" value="zf-MYND"/>
    <property type="match status" value="1"/>
</dbReference>
<evidence type="ECO:0000256" key="4">
    <source>
        <dbReference type="ARBA" id="ARBA00022603"/>
    </source>
</evidence>
<feature type="region of interest" description="Disordered" evidence="16">
    <location>
        <begin position="54"/>
        <end position="96"/>
    </location>
</feature>
<evidence type="ECO:0000313" key="20">
    <source>
        <dbReference type="Proteomes" id="UP000198287"/>
    </source>
</evidence>
<comment type="caution">
    <text evidence="19">The sequence shown here is derived from an EMBL/GenBank/DDBJ whole genome shotgun (WGS) entry which is preliminary data.</text>
</comment>
<dbReference type="OMA" id="FDCTCPA"/>
<comment type="catalytic activity">
    <reaction evidence="11">
        <text>L-lysyl-[protein] + S-adenosyl-L-methionine = N(6)-methyl-L-lysyl-[protein] + S-adenosyl-L-homocysteine + H(+)</text>
        <dbReference type="Rhea" id="RHEA:51736"/>
        <dbReference type="Rhea" id="RHEA-COMP:9752"/>
        <dbReference type="Rhea" id="RHEA-COMP:13053"/>
        <dbReference type="ChEBI" id="CHEBI:15378"/>
        <dbReference type="ChEBI" id="CHEBI:29969"/>
        <dbReference type="ChEBI" id="CHEBI:57856"/>
        <dbReference type="ChEBI" id="CHEBI:59789"/>
        <dbReference type="ChEBI" id="CHEBI:61929"/>
    </reaction>
</comment>
<evidence type="ECO:0000256" key="9">
    <source>
        <dbReference type="ARBA" id="ARBA00022833"/>
    </source>
</evidence>
<dbReference type="GO" id="GO:0032259">
    <property type="term" value="P:methylation"/>
    <property type="evidence" value="ECO:0007669"/>
    <property type="project" value="UniProtKB-KW"/>
</dbReference>
<dbReference type="Proteomes" id="UP000198287">
    <property type="component" value="Unassembled WGS sequence"/>
</dbReference>
<dbReference type="Gene3D" id="1.25.40.10">
    <property type="entry name" value="Tetratricopeptide repeat domain"/>
    <property type="match status" value="1"/>
</dbReference>
<dbReference type="SUPFAM" id="SSF48452">
    <property type="entry name" value="TPR-like"/>
    <property type="match status" value="1"/>
</dbReference>
<evidence type="ECO:0000256" key="11">
    <source>
        <dbReference type="ARBA" id="ARBA00048985"/>
    </source>
</evidence>
<dbReference type="CDD" id="cd10536">
    <property type="entry name" value="SET_SMYD4"/>
    <property type="match status" value="1"/>
</dbReference>
<dbReference type="EMBL" id="LNIX01000003">
    <property type="protein sequence ID" value="OXA56884.1"/>
    <property type="molecule type" value="Genomic_DNA"/>
</dbReference>
<evidence type="ECO:0000256" key="15">
    <source>
        <dbReference type="PROSITE-ProRule" id="PRU00134"/>
    </source>
</evidence>
<dbReference type="InterPro" id="IPR001214">
    <property type="entry name" value="SET_dom"/>
</dbReference>
<proteinExistence type="predicted"/>
<dbReference type="AlphaFoldDB" id="A0A226EIN8"/>
<evidence type="ECO:0000256" key="6">
    <source>
        <dbReference type="ARBA" id="ARBA00022691"/>
    </source>
</evidence>
<evidence type="ECO:0000256" key="5">
    <source>
        <dbReference type="ARBA" id="ARBA00022679"/>
    </source>
</evidence>
<dbReference type="InterPro" id="IPR019734">
    <property type="entry name" value="TPR_rpt"/>
</dbReference>
<sequence>MQKPQKDKVCAEFCARFPSYRTDIQNTERLGFMLNHPLIRSKLNEWIGADNKTQPELMSKKKKEKKTNVNNQFIDTDESNSPLPSPPTHSTNTNQYLKNPIKSKHQRELGNELFKNKKLHKSLEAYNEAVRFAPFYRPPPTSSTQNDGKNNDAEEELDTLLALSLANRSAVYFELGESFHEKSLADVDLALKYGYPDRLKSKLLLRKANIYVTSKQWSRAESIIEEIRKSDDDPATYKLNIDRINGLSDQIHKNISHPNSEKEIDFPDVTLFHNNENFENASTGVKLSYSEDSKRFVVAVTDLKKKDIMFNETPFASVLLPQFYESHCHNCHKMLEHSHFIPCKQCTQCKFCSEPCAKNAWNVYHKYECLSLDLLHSVGIAHLAVRIIFCAGLQNILVAVRKHDNLKDPKNISIFQIGLNSNYERVYSLLDHLVDMNPEDVFQYTLTAGLLTNWIVNKTSFFEEHEACQEGNYSETQVTVGASMLHHISQLICNAHAITDILCDVNVNKISLSTADESQQRIATAIYPSASMMNHSCEPNISFTFNNGRVLLVKVTKDVSKGQEIFNCYGPHWRRMSCQLRLESLDDQYFFKCKCFHCTEEFARNISFVDKFTSFKCDECEGPVPSPDGDNQQFVSSCQTCGHEMDLHDQVLACMYTDRLVQDAEVLLGRGNVKQALDIFDTCEDQYSGFLYKYHSSFGQLADIIARCYAILGEFSKAAEFVKKSLIYVEQRFGIESFEYGREVKKYVDLRSQSNVDVECQDDELNRLTELYKSILLDQ</sequence>
<feature type="domain" description="SET" evidence="17">
    <location>
        <begin position="283"/>
        <end position="570"/>
    </location>
</feature>
<keyword evidence="20" id="KW-1185">Reference proteome</keyword>
<dbReference type="GO" id="GO:0008757">
    <property type="term" value="F:S-adenosylmethionine-dependent methyltransferase activity"/>
    <property type="evidence" value="ECO:0007669"/>
    <property type="project" value="UniProtKB-ARBA"/>
</dbReference>
<keyword evidence="9" id="KW-0862">Zinc</keyword>
<protein>
    <recommendedName>
        <fullName evidence="13">Protein-lysine N-methyltransferase SMYD4</fullName>
    </recommendedName>
    <alternativeName>
        <fullName evidence="14">SET and MYND domain-containing protein 4</fullName>
    </alternativeName>
</protein>
<evidence type="ECO:0000256" key="16">
    <source>
        <dbReference type="SAM" id="MobiDB-lite"/>
    </source>
</evidence>
<dbReference type="InterPro" id="IPR002893">
    <property type="entry name" value="Znf_MYND"/>
</dbReference>
<evidence type="ECO:0000259" key="17">
    <source>
        <dbReference type="PROSITE" id="PS50280"/>
    </source>
</evidence>
<evidence type="ECO:0000256" key="3">
    <source>
        <dbReference type="ARBA" id="ARBA00022490"/>
    </source>
</evidence>
<dbReference type="SUPFAM" id="SSF144232">
    <property type="entry name" value="HIT/MYND zinc finger-like"/>
    <property type="match status" value="1"/>
</dbReference>
<dbReference type="Pfam" id="PF00856">
    <property type="entry name" value="SET"/>
    <property type="match status" value="1"/>
</dbReference>
<dbReference type="SUPFAM" id="SSF82199">
    <property type="entry name" value="SET domain"/>
    <property type="match status" value="1"/>
</dbReference>
<dbReference type="PROSITE" id="PS50865">
    <property type="entry name" value="ZF_MYND_2"/>
    <property type="match status" value="1"/>
</dbReference>
<comment type="subcellular location">
    <subcellularLocation>
        <location evidence="2">Cytoplasm</location>
    </subcellularLocation>
    <subcellularLocation>
        <location evidence="1">Nucleus</location>
    </subcellularLocation>
</comment>
<dbReference type="PANTHER" id="PTHR46165">
    <property type="entry name" value="SET AND MYND DOMAIN-CONTAINING PROTEIN 4"/>
    <property type="match status" value="1"/>
</dbReference>
<dbReference type="Gene3D" id="6.10.140.2220">
    <property type="match status" value="1"/>
</dbReference>
<evidence type="ECO:0000256" key="8">
    <source>
        <dbReference type="ARBA" id="ARBA00022771"/>
    </source>
</evidence>
<organism evidence="19 20">
    <name type="scientific">Folsomia candida</name>
    <name type="common">Springtail</name>
    <dbReference type="NCBI Taxonomy" id="158441"/>
    <lineage>
        <taxon>Eukaryota</taxon>
        <taxon>Metazoa</taxon>
        <taxon>Ecdysozoa</taxon>
        <taxon>Arthropoda</taxon>
        <taxon>Hexapoda</taxon>
        <taxon>Collembola</taxon>
        <taxon>Entomobryomorpha</taxon>
        <taxon>Isotomoidea</taxon>
        <taxon>Isotomidae</taxon>
        <taxon>Proisotominae</taxon>
        <taxon>Folsomia</taxon>
    </lineage>
</organism>
<dbReference type="GO" id="GO:0005634">
    <property type="term" value="C:nucleus"/>
    <property type="evidence" value="ECO:0007669"/>
    <property type="project" value="UniProtKB-SubCell"/>
</dbReference>
<dbReference type="GO" id="GO:0008270">
    <property type="term" value="F:zinc ion binding"/>
    <property type="evidence" value="ECO:0007669"/>
    <property type="project" value="UniProtKB-KW"/>
</dbReference>
<keyword evidence="6" id="KW-0949">S-adenosyl-L-methionine</keyword>
<dbReference type="Gene3D" id="2.170.270.10">
    <property type="entry name" value="SET domain"/>
    <property type="match status" value="1"/>
</dbReference>
<dbReference type="OrthoDB" id="62495at2759"/>
<evidence type="ECO:0000256" key="14">
    <source>
        <dbReference type="ARBA" id="ARBA00093680"/>
    </source>
</evidence>
<evidence type="ECO:0000256" key="1">
    <source>
        <dbReference type="ARBA" id="ARBA00004123"/>
    </source>
</evidence>
<evidence type="ECO:0000259" key="18">
    <source>
        <dbReference type="PROSITE" id="PS50865"/>
    </source>
</evidence>
<dbReference type="GO" id="GO:0005737">
    <property type="term" value="C:cytoplasm"/>
    <property type="evidence" value="ECO:0007669"/>
    <property type="project" value="UniProtKB-SubCell"/>
</dbReference>
<name>A0A226EIN8_FOLCA</name>
<feature type="domain" description="MYND-type" evidence="18">
    <location>
        <begin position="328"/>
        <end position="369"/>
    </location>
</feature>
<dbReference type="Gene3D" id="1.10.220.160">
    <property type="match status" value="1"/>
</dbReference>
<keyword evidence="5" id="KW-0808">Transferase</keyword>
<dbReference type="InterPro" id="IPR044421">
    <property type="entry name" value="SMYD4_SET"/>
</dbReference>
<reference evidence="19 20" key="1">
    <citation type="submission" date="2015-12" db="EMBL/GenBank/DDBJ databases">
        <title>The genome of Folsomia candida.</title>
        <authorList>
            <person name="Faddeeva A."/>
            <person name="Derks M.F."/>
            <person name="Anvar Y."/>
            <person name="Smit S."/>
            <person name="Van Straalen N."/>
            <person name="Roelofs D."/>
        </authorList>
    </citation>
    <scope>NUCLEOTIDE SEQUENCE [LARGE SCALE GENOMIC DNA]</scope>
    <source>
        <strain evidence="19 20">VU population</strain>
        <tissue evidence="19">Whole body</tissue>
    </source>
</reference>
<accession>A0A226EIN8</accession>
<keyword evidence="4" id="KW-0489">Methyltransferase</keyword>
<evidence type="ECO:0000256" key="2">
    <source>
        <dbReference type="ARBA" id="ARBA00004496"/>
    </source>
</evidence>
<evidence type="ECO:0000256" key="12">
    <source>
        <dbReference type="ARBA" id="ARBA00093423"/>
    </source>
</evidence>
<keyword evidence="8 15" id="KW-0863">Zinc-finger</keyword>
<evidence type="ECO:0000256" key="7">
    <source>
        <dbReference type="ARBA" id="ARBA00022723"/>
    </source>
</evidence>
<keyword evidence="7" id="KW-0479">Metal-binding</keyword>
<comment type="function">
    <text evidence="12">Protein-lysine N-methyltransferase. Monomethylates PRMT5, modulating its transcriptional activity. May also act as a histone methyltransferase. Plays a critical role in cardiac development. Acts as a key epigenetic regulator of gene expression during cardiac development via its dual activities as a methyltransferase and negative regulator of HDAC1.</text>
</comment>
<dbReference type="GO" id="GO:0008276">
    <property type="term" value="F:protein methyltransferase activity"/>
    <property type="evidence" value="ECO:0007669"/>
    <property type="project" value="UniProtKB-ARBA"/>
</dbReference>
<dbReference type="SMART" id="SM00028">
    <property type="entry name" value="TPR"/>
    <property type="match status" value="4"/>
</dbReference>
<feature type="compositionally biased region" description="Polar residues" evidence="16">
    <location>
        <begin position="68"/>
        <end position="96"/>
    </location>
</feature>
<dbReference type="GO" id="GO:0042826">
    <property type="term" value="F:histone deacetylase binding"/>
    <property type="evidence" value="ECO:0007669"/>
    <property type="project" value="TreeGrafter"/>
</dbReference>
<keyword evidence="10" id="KW-0539">Nucleus</keyword>
<evidence type="ECO:0000313" key="19">
    <source>
        <dbReference type="EMBL" id="OXA56884.1"/>
    </source>
</evidence>
<dbReference type="InterPro" id="IPR052097">
    <property type="entry name" value="SET-MYND_domain_protein"/>
</dbReference>
<dbReference type="STRING" id="158441.A0A226EIN8"/>
<gene>
    <name evidence="19" type="ORF">Fcan01_07219</name>
</gene>
<dbReference type="InterPro" id="IPR011990">
    <property type="entry name" value="TPR-like_helical_dom_sf"/>
</dbReference>
<dbReference type="PROSITE" id="PS50280">
    <property type="entry name" value="SET"/>
    <property type="match status" value="1"/>
</dbReference>
<dbReference type="InterPro" id="IPR046341">
    <property type="entry name" value="SET_dom_sf"/>
</dbReference>
<evidence type="ECO:0000256" key="13">
    <source>
        <dbReference type="ARBA" id="ARBA00093635"/>
    </source>
</evidence>
<keyword evidence="3" id="KW-0963">Cytoplasm</keyword>
<evidence type="ECO:0000256" key="10">
    <source>
        <dbReference type="ARBA" id="ARBA00023242"/>
    </source>
</evidence>